<organism evidence="7 8">
    <name type="scientific">Wujia chipingensis</name>
    <dbReference type="NCBI Taxonomy" id="2763670"/>
    <lineage>
        <taxon>Bacteria</taxon>
        <taxon>Bacillati</taxon>
        <taxon>Bacillota</taxon>
        <taxon>Clostridia</taxon>
        <taxon>Lachnospirales</taxon>
        <taxon>Lachnospiraceae</taxon>
        <taxon>Wujia</taxon>
    </lineage>
</organism>
<keyword evidence="5 6" id="KW-0472">Membrane</keyword>
<evidence type="ECO:0000256" key="6">
    <source>
        <dbReference type="SAM" id="Phobius"/>
    </source>
</evidence>
<comment type="subcellular location">
    <subcellularLocation>
        <location evidence="1">Cell membrane</location>
        <topology evidence="1">Multi-pass membrane protein</topology>
    </subcellularLocation>
</comment>
<dbReference type="Proteomes" id="UP000515819">
    <property type="component" value="Chromosome"/>
</dbReference>
<proteinExistence type="predicted"/>
<accession>A0A7G9FKC7</accession>
<evidence type="ECO:0000256" key="3">
    <source>
        <dbReference type="ARBA" id="ARBA00022692"/>
    </source>
</evidence>
<feature type="transmembrane region" description="Helical" evidence="6">
    <location>
        <begin position="59"/>
        <end position="78"/>
    </location>
</feature>
<feature type="transmembrane region" description="Helical" evidence="6">
    <location>
        <begin position="84"/>
        <end position="103"/>
    </location>
</feature>
<dbReference type="AlphaFoldDB" id="A0A7G9FKC7"/>
<evidence type="ECO:0000313" key="7">
    <source>
        <dbReference type="EMBL" id="QNL99008.1"/>
    </source>
</evidence>
<gene>
    <name evidence="7" type="ORF">H9Q76_09690</name>
</gene>
<dbReference type="EMBL" id="CP060632">
    <property type="protein sequence ID" value="QNL99008.1"/>
    <property type="molecule type" value="Genomic_DNA"/>
</dbReference>
<protein>
    <submittedName>
        <fullName evidence="7">CidA/LrgA family protein</fullName>
    </submittedName>
</protein>
<keyword evidence="8" id="KW-1185">Reference proteome</keyword>
<dbReference type="KEGG" id="wcp:H9Q76_09690"/>
<evidence type="ECO:0000256" key="5">
    <source>
        <dbReference type="ARBA" id="ARBA00023136"/>
    </source>
</evidence>
<evidence type="ECO:0000256" key="1">
    <source>
        <dbReference type="ARBA" id="ARBA00004651"/>
    </source>
</evidence>
<dbReference type="Pfam" id="PF03788">
    <property type="entry name" value="LrgA"/>
    <property type="match status" value="1"/>
</dbReference>
<feature type="transmembrane region" description="Helical" evidence="6">
    <location>
        <begin position="30"/>
        <end position="47"/>
    </location>
</feature>
<dbReference type="InterPro" id="IPR005538">
    <property type="entry name" value="LrgA/CidA"/>
</dbReference>
<reference evidence="7 8" key="1">
    <citation type="submission" date="2020-08" db="EMBL/GenBank/DDBJ databases">
        <authorList>
            <person name="Liu C."/>
            <person name="Sun Q."/>
        </authorList>
    </citation>
    <scope>NUCLEOTIDE SEQUENCE [LARGE SCALE GENOMIC DNA]</scope>
    <source>
        <strain evidence="7 8">NSJ-4</strain>
    </source>
</reference>
<evidence type="ECO:0000313" key="8">
    <source>
        <dbReference type="Proteomes" id="UP000515819"/>
    </source>
</evidence>
<name>A0A7G9FKC7_9FIRM</name>
<keyword evidence="2" id="KW-1003">Cell membrane</keyword>
<keyword evidence="4 6" id="KW-1133">Transmembrane helix</keyword>
<sequence length="125" mass="13636">MKYLRQFLLILFISFLGELLKYFLPLPIPASIYGMVILFIGLLSGIIKLDAVKDVGKFLIEIMPVMFIPAGVGLMASWGTLKPVLVPVSVITVVALVAVMGATGRVSQCVIKKSKAKEKAKEQEI</sequence>
<dbReference type="GO" id="GO:0005886">
    <property type="term" value="C:plasma membrane"/>
    <property type="evidence" value="ECO:0007669"/>
    <property type="project" value="UniProtKB-SubCell"/>
</dbReference>
<dbReference type="RefSeq" id="WP_021986289.1">
    <property type="nucleotide sequence ID" value="NZ_CP060632.1"/>
</dbReference>
<evidence type="ECO:0000256" key="2">
    <source>
        <dbReference type="ARBA" id="ARBA00022475"/>
    </source>
</evidence>
<feature type="transmembrane region" description="Helical" evidence="6">
    <location>
        <begin position="7"/>
        <end position="24"/>
    </location>
</feature>
<evidence type="ECO:0000256" key="4">
    <source>
        <dbReference type="ARBA" id="ARBA00022989"/>
    </source>
</evidence>
<dbReference type="PANTHER" id="PTHR33931:SF2">
    <property type="entry name" value="HOLIN-LIKE PROTEIN CIDA"/>
    <property type="match status" value="1"/>
</dbReference>
<keyword evidence="3 6" id="KW-0812">Transmembrane</keyword>
<dbReference type="PANTHER" id="PTHR33931">
    <property type="entry name" value="HOLIN-LIKE PROTEIN CIDA-RELATED"/>
    <property type="match status" value="1"/>
</dbReference>